<dbReference type="Proteomes" id="UP000291343">
    <property type="component" value="Unassembled WGS sequence"/>
</dbReference>
<keyword evidence="2" id="KW-1185">Reference proteome</keyword>
<sequence>MKKKEKRRKRRKRRSLSSIDSSLCSRVNLRRFSLAAPSLTTPRPPLGSALAAILYSNATELEITKPSQATCSEARPTS</sequence>
<proteinExistence type="predicted"/>
<reference evidence="1 2" key="1">
    <citation type="journal article" date="2017" name="Gigascience">
        <title>Genome sequence of the small brown planthopper, Laodelphax striatellus.</title>
        <authorList>
            <person name="Zhu J."/>
            <person name="Jiang F."/>
            <person name="Wang X."/>
            <person name="Yang P."/>
            <person name="Bao Y."/>
            <person name="Zhao W."/>
            <person name="Wang W."/>
            <person name="Lu H."/>
            <person name="Wang Q."/>
            <person name="Cui N."/>
            <person name="Li J."/>
            <person name="Chen X."/>
            <person name="Luo L."/>
            <person name="Yu J."/>
            <person name="Kang L."/>
            <person name="Cui F."/>
        </authorList>
    </citation>
    <scope>NUCLEOTIDE SEQUENCE [LARGE SCALE GENOMIC DNA]</scope>
    <source>
        <strain evidence="1">Lst14</strain>
    </source>
</reference>
<dbReference type="InParanoid" id="A0A482X3F0"/>
<organism evidence="1 2">
    <name type="scientific">Laodelphax striatellus</name>
    <name type="common">Small brown planthopper</name>
    <name type="synonym">Delphax striatella</name>
    <dbReference type="NCBI Taxonomy" id="195883"/>
    <lineage>
        <taxon>Eukaryota</taxon>
        <taxon>Metazoa</taxon>
        <taxon>Ecdysozoa</taxon>
        <taxon>Arthropoda</taxon>
        <taxon>Hexapoda</taxon>
        <taxon>Insecta</taxon>
        <taxon>Pterygota</taxon>
        <taxon>Neoptera</taxon>
        <taxon>Paraneoptera</taxon>
        <taxon>Hemiptera</taxon>
        <taxon>Auchenorrhyncha</taxon>
        <taxon>Fulgoroidea</taxon>
        <taxon>Delphacidae</taxon>
        <taxon>Criomorphinae</taxon>
        <taxon>Laodelphax</taxon>
    </lineage>
</organism>
<evidence type="ECO:0000313" key="2">
    <source>
        <dbReference type="Proteomes" id="UP000291343"/>
    </source>
</evidence>
<gene>
    <name evidence="1" type="ORF">LSTR_LSTR012446</name>
</gene>
<comment type="caution">
    <text evidence="1">The sequence shown here is derived from an EMBL/GenBank/DDBJ whole genome shotgun (WGS) entry which is preliminary data.</text>
</comment>
<name>A0A482X3F0_LAOST</name>
<protein>
    <submittedName>
        <fullName evidence="1">Uncharacterized protein</fullName>
    </submittedName>
</protein>
<evidence type="ECO:0000313" key="1">
    <source>
        <dbReference type="EMBL" id="RZF40192.1"/>
    </source>
</evidence>
<dbReference type="EMBL" id="QKKF02019168">
    <property type="protein sequence ID" value="RZF40192.1"/>
    <property type="molecule type" value="Genomic_DNA"/>
</dbReference>
<dbReference type="AlphaFoldDB" id="A0A482X3F0"/>
<accession>A0A482X3F0</accession>